<dbReference type="Proteomes" id="UP000320390">
    <property type="component" value="Chromosome"/>
</dbReference>
<keyword evidence="1" id="KW-0547">Nucleotide-binding</keyword>
<dbReference type="InterPro" id="IPR025839">
    <property type="entry name" value="RLAN_dom"/>
</dbReference>
<dbReference type="AlphaFoldDB" id="A0A518EWX0"/>
<dbReference type="Pfam" id="PF08443">
    <property type="entry name" value="RimK"/>
    <property type="match status" value="1"/>
</dbReference>
<evidence type="ECO:0000256" key="1">
    <source>
        <dbReference type="PROSITE-ProRule" id="PRU00409"/>
    </source>
</evidence>
<gene>
    <name evidence="3" type="ORF">Poly30_41090</name>
</gene>
<sequence length="494" mass="54804">MTHYLAVVDDPKDWPLDSPGVDVLAADDYLANDPIARRPRTRVINLCRSLRYQTKGYYVSLLAEARKQRPLPTVNTVQELKSAAILRGVSSDLDDLIQSQLKPLVGDSFELSVYFGRNVAKRYDPLAAAIFRAFQIPLMRAHFKWKAKAKSWTLAGIDALEAKEVPPEHGELVAEALADFVAGRSPRPRRKPVARYDLAILRDEDDPDPASDPKAIQNFVKAGEAVGFAVEVVDRNVYSRTAEFDAIFIRDTTAINHHTYRIVLKAKAEGLVVMDDPDAIIKCMNKVFLAELMTKNKIASPNSMIVTKRNADQVLKQLGLPCVLKQPDSAFSAGVSKASTPEELREGLDRLLKKSSLVIAQEFRPTDFDWRIGVLDGQPLYACKYYMAGKHWQIAHHHGTGGSPDYGRVEALPVEQAPGAVLDIAVRAAMLYGDGLFGVDVKEIDGKPVVIEVNDNPTIDAGDEDGVLGEELYLRIMRHLMARVEQKKRAGKVR</sequence>
<dbReference type="InterPro" id="IPR013651">
    <property type="entry name" value="ATP-grasp_RimK-type"/>
</dbReference>
<feature type="domain" description="ATP-grasp" evidence="2">
    <location>
        <begin position="290"/>
        <end position="481"/>
    </location>
</feature>
<evidence type="ECO:0000313" key="3">
    <source>
        <dbReference type="EMBL" id="QDV08561.1"/>
    </source>
</evidence>
<name>A0A518EWX0_9BACT</name>
<dbReference type="Gene3D" id="3.30.470.20">
    <property type="entry name" value="ATP-grasp fold, B domain"/>
    <property type="match status" value="1"/>
</dbReference>
<protein>
    <submittedName>
        <fullName evidence="3">Carbamoyl phosphate synthase-like protein</fullName>
    </submittedName>
</protein>
<dbReference type="SUPFAM" id="SSF56059">
    <property type="entry name" value="Glutathione synthetase ATP-binding domain-like"/>
    <property type="match status" value="1"/>
</dbReference>
<dbReference type="InterPro" id="IPR013815">
    <property type="entry name" value="ATP_grasp_subdomain_1"/>
</dbReference>
<evidence type="ECO:0000313" key="4">
    <source>
        <dbReference type="Proteomes" id="UP000320390"/>
    </source>
</evidence>
<dbReference type="GO" id="GO:0018169">
    <property type="term" value="F:ribosomal S6-glutamic acid ligase activity"/>
    <property type="evidence" value="ECO:0007669"/>
    <property type="project" value="TreeGrafter"/>
</dbReference>
<dbReference type="InterPro" id="IPR011761">
    <property type="entry name" value="ATP-grasp"/>
</dbReference>
<accession>A0A518EWX0</accession>
<proteinExistence type="predicted"/>
<reference evidence="3 4" key="1">
    <citation type="submission" date="2019-02" db="EMBL/GenBank/DDBJ databases">
        <title>Deep-cultivation of Planctomycetes and their phenomic and genomic characterization uncovers novel biology.</title>
        <authorList>
            <person name="Wiegand S."/>
            <person name="Jogler M."/>
            <person name="Boedeker C."/>
            <person name="Pinto D."/>
            <person name="Vollmers J."/>
            <person name="Rivas-Marin E."/>
            <person name="Kohn T."/>
            <person name="Peeters S.H."/>
            <person name="Heuer A."/>
            <person name="Rast P."/>
            <person name="Oberbeckmann S."/>
            <person name="Bunk B."/>
            <person name="Jeske O."/>
            <person name="Meyerdierks A."/>
            <person name="Storesund J.E."/>
            <person name="Kallscheuer N."/>
            <person name="Luecker S."/>
            <person name="Lage O.M."/>
            <person name="Pohl T."/>
            <person name="Merkel B.J."/>
            <person name="Hornburger P."/>
            <person name="Mueller R.-W."/>
            <person name="Bruemmer F."/>
            <person name="Labrenz M."/>
            <person name="Spormann A.M."/>
            <person name="Op den Camp H."/>
            <person name="Overmann J."/>
            <person name="Amann R."/>
            <person name="Jetten M.S.M."/>
            <person name="Mascher T."/>
            <person name="Medema M.H."/>
            <person name="Devos D.P."/>
            <person name="Kaster A.-K."/>
            <person name="Ovreas L."/>
            <person name="Rohde M."/>
            <person name="Galperin M.Y."/>
            <person name="Jogler C."/>
        </authorList>
    </citation>
    <scope>NUCLEOTIDE SEQUENCE [LARGE SCALE GENOMIC DNA]</scope>
    <source>
        <strain evidence="3 4">Poly30</strain>
    </source>
</reference>
<dbReference type="PROSITE" id="PS50975">
    <property type="entry name" value="ATP_GRASP"/>
    <property type="match status" value="1"/>
</dbReference>
<dbReference type="PANTHER" id="PTHR21621">
    <property type="entry name" value="RIBOSOMAL PROTEIN S6 MODIFICATION PROTEIN"/>
    <property type="match status" value="1"/>
</dbReference>
<dbReference type="Gene3D" id="3.30.1490.20">
    <property type="entry name" value="ATP-grasp fold, A domain"/>
    <property type="match status" value="1"/>
</dbReference>
<dbReference type="GO" id="GO:0005737">
    <property type="term" value="C:cytoplasm"/>
    <property type="evidence" value="ECO:0007669"/>
    <property type="project" value="TreeGrafter"/>
</dbReference>
<dbReference type="PANTHER" id="PTHR21621:SF0">
    <property type="entry name" value="BETA-CITRYLGLUTAMATE SYNTHASE B-RELATED"/>
    <property type="match status" value="1"/>
</dbReference>
<keyword evidence="1" id="KW-0067">ATP-binding</keyword>
<dbReference type="EMBL" id="CP036434">
    <property type="protein sequence ID" value="QDV08561.1"/>
    <property type="molecule type" value="Genomic_DNA"/>
</dbReference>
<dbReference type="GO" id="GO:0009432">
    <property type="term" value="P:SOS response"/>
    <property type="evidence" value="ECO:0007669"/>
    <property type="project" value="TreeGrafter"/>
</dbReference>
<dbReference type="Pfam" id="PF14401">
    <property type="entry name" value="RLAN"/>
    <property type="match status" value="1"/>
</dbReference>
<dbReference type="RefSeq" id="WP_145201447.1">
    <property type="nucleotide sequence ID" value="NZ_CP036434.1"/>
</dbReference>
<dbReference type="GO" id="GO:0046872">
    <property type="term" value="F:metal ion binding"/>
    <property type="evidence" value="ECO:0007669"/>
    <property type="project" value="InterPro"/>
</dbReference>
<keyword evidence="4" id="KW-1185">Reference proteome</keyword>
<dbReference type="OrthoDB" id="9800957at2"/>
<organism evidence="3 4">
    <name type="scientific">Saltatorellus ferox</name>
    <dbReference type="NCBI Taxonomy" id="2528018"/>
    <lineage>
        <taxon>Bacteria</taxon>
        <taxon>Pseudomonadati</taxon>
        <taxon>Planctomycetota</taxon>
        <taxon>Planctomycetia</taxon>
        <taxon>Planctomycetia incertae sedis</taxon>
        <taxon>Saltatorellus</taxon>
    </lineage>
</organism>
<evidence type="ECO:0000259" key="2">
    <source>
        <dbReference type="PROSITE" id="PS50975"/>
    </source>
</evidence>
<dbReference type="GO" id="GO:0005524">
    <property type="term" value="F:ATP binding"/>
    <property type="evidence" value="ECO:0007669"/>
    <property type="project" value="UniProtKB-UniRule"/>
</dbReference>